<dbReference type="STRING" id="1208365.B273_0614"/>
<evidence type="ECO:0000313" key="2">
    <source>
        <dbReference type="Proteomes" id="UP000010310"/>
    </source>
</evidence>
<keyword evidence="2" id="KW-1185">Reference proteome</keyword>
<reference evidence="1 2" key="1">
    <citation type="submission" date="2012-09" db="EMBL/GenBank/DDBJ databases">
        <authorList>
            <person name="Dupont C.L."/>
            <person name="Rusch D.B."/>
            <person name="Lombardo M.-J."/>
            <person name="Novotny M."/>
            <person name="Yee-Greenbaum J."/>
            <person name="Laskin R."/>
        </authorList>
    </citation>
    <scope>NUCLEOTIDE SEQUENCE [LARGE SCALE GENOMIC DNA]</scope>
    <source>
        <strain evidence="1">SAR86E</strain>
    </source>
</reference>
<organism evidence="1 2">
    <name type="scientific">SAR86 cluster bacterium SAR86E</name>
    <dbReference type="NCBI Taxonomy" id="1208365"/>
    <lineage>
        <taxon>Bacteria</taxon>
        <taxon>Pseudomonadati</taxon>
        <taxon>Pseudomonadota</taxon>
        <taxon>Gammaproteobacteria</taxon>
        <taxon>SAR86 cluster</taxon>
    </lineage>
</organism>
<accession>K6FBB4</accession>
<comment type="caution">
    <text evidence="1">The sequence shown here is derived from an EMBL/GenBank/DDBJ whole genome shotgun (WGS) entry which is preliminary data.</text>
</comment>
<dbReference type="Proteomes" id="UP000010310">
    <property type="component" value="Unassembled WGS sequence"/>
</dbReference>
<dbReference type="AlphaFoldDB" id="K6FBB4"/>
<proteinExistence type="predicted"/>
<gene>
    <name evidence="1" type="ORF">B273_0614</name>
</gene>
<evidence type="ECO:0000313" key="1">
    <source>
        <dbReference type="EMBL" id="EKO35987.1"/>
    </source>
</evidence>
<protein>
    <submittedName>
        <fullName evidence="1">Uncharacterized protein</fullName>
    </submittedName>
</protein>
<name>K6FBB4_9GAMM</name>
<sequence>MQKPIFLIDGLSGRFGNKFLQHIDALNYIADREGTIVSNDIDCRRFLKNTSKKFDFKLKQKWQLSEVLFHEKPIDIPSYFITAESLFEKPANYIALHFRGTDFSQWKKHSIIKEDFFIDSIPSDYTDTIFLVTDDSHHSIVQAIVETLVSRGLKILLVSGNPFSDFIMLMRAKKIIASPSTFSLAAAILGSKKIIYPQKYAAIEGKNGNLFWAKNLNNEETNYAAIELL</sequence>
<dbReference type="EMBL" id="AMWX01000012">
    <property type="protein sequence ID" value="EKO35987.1"/>
    <property type="molecule type" value="Genomic_DNA"/>
</dbReference>